<evidence type="ECO:0000259" key="2">
    <source>
        <dbReference type="PROSITE" id="PS50113"/>
    </source>
</evidence>
<dbReference type="InterPro" id="IPR013656">
    <property type="entry name" value="PAS_4"/>
</dbReference>
<evidence type="ECO:0000256" key="1">
    <source>
        <dbReference type="SAM" id="Phobius"/>
    </source>
</evidence>
<dbReference type="CDD" id="cd00130">
    <property type="entry name" value="PAS"/>
    <property type="match status" value="1"/>
</dbReference>
<dbReference type="Gene3D" id="1.10.3210.10">
    <property type="entry name" value="Hypothetical protein af1432"/>
    <property type="match status" value="1"/>
</dbReference>
<sequence>MRNPERVSLLPLLTGLVLLLALTLIGSMRFNSAEQREILDRTGNQLSAHASTAAAMVTVWTGVQRDAVAEMARYDMLRLLASEIAETDLPAALLRELGESPWTGQEHGRHSGLDARDRQALRDISPHAALIYRKFAEFVSRHDVAGATLLDRTLEPVILVGQGWQAETRTLLKQRRSEGLLSGDGMLPVRLQGERLLVDFYCPVTAPGYVSADGSPQGILLVSCDIGRLLEGIGQPSGMGYLGLLLETGGGLVQAIGMGERPSLNQVTLPAGFGQDMTPRDMVLPAIAGTRDCLVVGQPVPGTSWYAAVACRADSVRQEQDDRARRVWTVAGLLFLCLAGVLVWSYWWLGIRRERGEVRELKDLYATMSRQRCLLDTVLRAMHSALALVDGEGRIVYANTEFARLARCQGEVLHLMQVRHLPDYLARSLERHVEFVWRTGTEFSDQEDMMVEGKLVHLNVQCLPFGAEDGAPGSVVVVYRDITAHVEAEQRLATMLRQTVEAFTHAVEAVDPYLKGQSGLTGELAYHLAAWLGKDDPALESTLRTAASLSQVGMIRLPHELLTKAGPLTPEERLQMEKHVEYAVEALRGIDFGLPVLETIEQMHERMDGSGYPRKLQGGAICLPARILAVANTFCALMRPRSYRRRHDEPAALAILRERPFKYDQQVVDALAAFLQSAQGKEFVQTLQQ</sequence>
<evidence type="ECO:0000259" key="3">
    <source>
        <dbReference type="PROSITE" id="PS51832"/>
    </source>
</evidence>
<feature type="transmembrane region" description="Helical" evidence="1">
    <location>
        <begin position="327"/>
        <end position="349"/>
    </location>
</feature>
<dbReference type="InterPro" id="IPR003607">
    <property type="entry name" value="HD/PDEase_dom"/>
</dbReference>
<dbReference type="Gene3D" id="3.30.450.20">
    <property type="entry name" value="PAS domain"/>
    <property type="match status" value="1"/>
</dbReference>
<dbReference type="PROSITE" id="PS51832">
    <property type="entry name" value="HD_GYP"/>
    <property type="match status" value="1"/>
</dbReference>
<evidence type="ECO:0000313" key="5">
    <source>
        <dbReference type="Proteomes" id="UP000186323"/>
    </source>
</evidence>
<dbReference type="Proteomes" id="UP000186323">
    <property type="component" value="Chromosome I"/>
</dbReference>
<dbReference type="OrthoDB" id="9176789at2"/>
<dbReference type="SUPFAM" id="SSF109604">
    <property type="entry name" value="HD-domain/PDEase-like"/>
    <property type="match status" value="1"/>
</dbReference>
<dbReference type="KEGG" id="dpg:DESPIGER_0829"/>
<gene>
    <name evidence="4" type="ORF">DESPIGER_0829</name>
</gene>
<dbReference type="InterPro" id="IPR000700">
    <property type="entry name" value="PAS-assoc_C"/>
</dbReference>
<dbReference type="RefSeq" id="WP_072333459.1">
    <property type="nucleotide sequence ID" value="NZ_DBGALU010000046.1"/>
</dbReference>
<name>A0A1K1LDD6_9BACT</name>
<dbReference type="CDD" id="cd00077">
    <property type="entry name" value="HDc"/>
    <property type="match status" value="1"/>
</dbReference>
<dbReference type="Pfam" id="PF13487">
    <property type="entry name" value="HD_5"/>
    <property type="match status" value="1"/>
</dbReference>
<keyword evidence="1" id="KW-0472">Membrane</keyword>
<dbReference type="InterPro" id="IPR037522">
    <property type="entry name" value="HD_GYP_dom"/>
</dbReference>
<dbReference type="AlphaFoldDB" id="A0A1K1LDD6"/>
<dbReference type="PANTHER" id="PTHR43155">
    <property type="entry name" value="CYCLIC DI-GMP PHOSPHODIESTERASE PA4108-RELATED"/>
    <property type="match status" value="1"/>
</dbReference>
<dbReference type="SUPFAM" id="SSF55785">
    <property type="entry name" value="PYP-like sensor domain (PAS domain)"/>
    <property type="match status" value="1"/>
</dbReference>
<proteinExistence type="predicted"/>
<evidence type="ECO:0000313" key="4">
    <source>
        <dbReference type="EMBL" id="SFV72701.1"/>
    </source>
</evidence>
<keyword evidence="1" id="KW-0812">Transmembrane</keyword>
<keyword evidence="1" id="KW-1133">Transmembrane helix</keyword>
<dbReference type="EMBL" id="LT630450">
    <property type="protein sequence ID" value="SFV72701.1"/>
    <property type="molecule type" value="Genomic_DNA"/>
</dbReference>
<feature type="domain" description="HD-GYP" evidence="3">
    <location>
        <begin position="492"/>
        <end position="687"/>
    </location>
</feature>
<feature type="domain" description="PAC" evidence="2">
    <location>
        <begin position="439"/>
        <end position="494"/>
    </location>
</feature>
<dbReference type="InterPro" id="IPR035965">
    <property type="entry name" value="PAS-like_dom_sf"/>
</dbReference>
<dbReference type="InterPro" id="IPR000014">
    <property type="entry name" value="PAS"/>
</dbReference>
<dbReference type="Pfam" id="PF08448">
    <property type="entry name" value="PAS_4"/>
    <property type="match status" value="1"/>
</dbReference>
<protein>
    <submittedName>
        <fullName evidence="4">HD domain/sensory box protein</fullName>
    </submittedName>
</protein>
<organism evidence="4 5">
    <name type="scientific">Desulfovibrio piger</name>
    <dbReference type="NCBI Taxonomy" id="901"/>
    <lineage>
        <taxon>Bacteria</taxon>
        <taxon>Pseudomonadati</taxon>
        <taxon>Thermodesulfobacteriota</taxon>
        <taxon>Desulfovibrionia</taxon>
        <taxon>Desulfovibrionales</taxon>
        <taxon>Desulfovibrionaceae</taxon>
        <taxon>Desulfovibrio</taxon>
    </lineage>
</organism>
<accession>A0A1K1LDD6</accession>
<reference evidence="5" key="1">
    <citation type="submission" date="2016-10" db="EMBL/GenBank/DDBJ databases">
        <authorList>
            <person name="Wegmann U."/>
        </authorList>
    </citation>
    <scope>NUCLEOTIDE SEQUENCE [LARGE SCALE GENOMIC DNA]</scope>
</reference>
<dbReference type="PROSITE" id="PS50113">
    <property type="entry name" value="PAC"/>
    <property type="match status" value="1"/>
</dbReference>
<dbReference type="PANTHER" id="PTHR43155:SF2">
    <property type="entry name" value="CYCLIC DI-GMP PHOSPHODIESTERASE PA4108"/>
    <property type="match status" value="1"/>
</dbReference>
<keyword evidence="5" id="KW-1185">Reference proteome</keyword>